<keyword evidence="10" id="KW-1185">Reference proteome</keyword>
<comment type="subcellular location">
    <subcellularLocation>
        <location evidence="6">Nucleus</location>
    </subcellularLocation>
</comment>
<dbReference type="InterPro" id="IPR027370">
    <property type="entry name" value="Znf-RING_euk"/>
</dbReference>
<dbReference type="EMBL" id="JAQQWM010000004">
    <property type="protein sequence ID" value="KAK8068402.1"/>
    <property type="molecule type" value="Genomic_DNA"/>
</dbReference>
<dbReference type="InterPro" id="IPR001841">
    <property type="entry name" value="Znf_RING"/>
</dbReference>
<dbReference type="InterPro" id="IPR013083">
    <property type="entry name" value="Znf_RING/FYVE/PHD"/>
</dbReference>
<protein>
    <recommendedName>
        <fullName evidence="11">RING-type domain-containing protein</fullName>
    </recommendedName>
</protein>
<evidence type="ECO:0000259" key="7">
    <source>
        <dbReference type="PROSITE" id="PS50089"/>
    </source>
</evidence>
<dbReference type="Pfam" id="PF13445">
    <property type="entry name" value="zf-RING_UBOX"/>
    <property type="match status" value="1"/>
</dbReference>
<evidence type="ECO:0000256" key="1">
    <source>
        <dbReference type="ARBA" id="ARBA00022723"/>
    </source>
</evidence>
<sequence>MIDHERQNMAQRLIGSARRMTGALLRRREEIHEDDLCPICQQLIYNPVVTTCNHALCLSCMLKWASVAPIQKPTFLVKVDSEPADLWALSDLQSCCPMCRTPTMAFTAGRATRKLLRYKYPHTYAERKAEARSEARAAQDITDDDIEIDIGNYHQDVTPIPGEQGGDTTHDWTLFIRPSRPGIIEEVHICLDPTLFPQETVVLRRAPYEISRQSRVSFLVKVAVLLKSDYSWVTDQARDAPDGVPNGTIDLEWLLDFDSFGGRGSMGRYRIKFRNDRDAFGIEEMIRRDVFRVLWRYEQQGRIVWRT</sequence>
<evidence type="ECO:0000313" key="10">
    <source>
        <dbReference type="Proteomes" id="UP001446871"/>
    </source>
</evidence>
<dbReference type="InterPro" id="IPR017907">
    <property type="entry name" value="Znf_RING_CS"/>
</dbReference>
<dbReference type="SUPFAM" id="SSF57850">
    <property type="entry name" value="RING/U-box"/>
    <property type="match status" value="1"/>
</dbReference>
<dbReference type="PROSITE" id="PS00518">
    <property type="entry name" value="ZF_RING_1"/>
    <property type="match status" value="1"/>
</dbReference>
<evidence type="ECO:0000256" key="6">
    <source>
        <dbReference type="PROSITE-ProRule" id="PRU00376"/>
    </source>
</evidence>
<evidence type="ECO:0000256" key="3">
    <source>
        <dbReference type="ARBA" id="ARBA00022833"/>
    </source>
</evidence>
<dbReference type="InterPro" id="IPR038704">
    <property type="entry name" value="YEAST_sf"/>
</dbReference>
<feature type="domain" description="RING-type" evidence="7">
    <location>
        <begin position="37"/>
        <end position="100"/>
    </location>
</feature>
<dbReference type="Gene3D" id="3.30.40.10">
    <property type="entry name" value="Zinc/RING finger domain, C3HC4 (zinc finger)"/>
    <property type="match status" value="1"/>
</dbReference>
<evidence type="ECO:0008006" key="11">
    <source>
        <dbReference type="Google" id="ProtNLM"/>
    </source>
</evidence>
<feature type="domain" description="YEATS" evidence="8">
    <location>
        <begin position="138"/>
        <end position="307"/>
    </location>
</feature>
<keyword evidence="2 5" id="KW-0863">Zinc-finger</keyword>
<gene>
    <name evidence="9" type="ORF">PG996_007514</name>
</gene>
<organism evidence="9 10">
    <name type="scientific">Apiospora saccharicola</name>
    <dbReference type="NCBI Taxonomy" id="335842"/>
    <lineage>
        <taxon>Eukaryota</taxon>
        <taxon>Fungi</taxon>
        <taxon>Dikarya</taxon>
        <taxon>Ascomycota</taxon>
        <taxon>Pezizomycotina</taxon>
        <taxon>Sordariomycetes</taxon>
        <taxon>Xylariomycetidae</taxon>
        <taxon>Amphisphaeriales</taxon>
        <taxon>Apiosporaceae</taxon>
        <taxon>Apiospora</taxon>
    </lineage>
</organism>
<comment type="caution">
    <text evidence="9">The sequence shown here is derived from an EMBL/GenBank/DDBJ whole genome shotgun (WGS) entry which is preliminary data.</text>
</comment>
<dbReference type="PANTHER" id="PTHR15898:SF13">
    <property type="entry name" value="BIFUNCTIONAL APOPTOSIS REGULATOR"/>
    <property type="match status" value="1"/>
</dbReference>
<evidence type="ECO:0000313" key="9">
    <source>
        <dbReference type="EMBL" id="KAK8068402.1"/>
    </source>
</evidence>
<dbReference type="InterPro" id="IPR055129">
    <property type="entry name" value="YEATS_dom"/>
</dbReference>
<evidence type="ECO:0000256" key="4">
    <source>
        <dbReference type="ARBA" id="ARBA00023242"/>
    </source>
</evidence>
<dbReference type="PROSITE" id="PS50089">
    <property type="entry name" value="ZF_RING_2"/>
    <property type="match status" value="1"/>
</dbReference>
<name>A0ABR1VB19_9PEZI</name>
<dbReference type="Proteomes" id="UP001446871">
    <property type="component" value="Unassembled WGS sequence"/>
</dbReference>
<evidence type="ECO:0000256" key="2">
    <source>
        <dbReference type="ARBA" id="ARBA00022771"/>
    </source>
</evidence>
<evidence type="ECO:0000256" key="5">
    <source>
        <dbReference type="PROSITE-ProRule" id="PRU00175"/>
    </source>
</evidence>
<evidence type="ECO:0000259" key="8">
    <source>
        <dbReference type="PROSITE" id="PS51037"/>
    </source>
</evidence>
<keyword evidence="1" id="KW-0479">Metal-binding</keyword>
<dbReference type="Gene3D" id="2.60.40.1970">
    <property type="entry name" value="YEATS domain"/>
    <property type="match status" value="1"/>
</dbReference>
<reference evidence="9 10" key="1">
    <citation type="submission" date="2023-01" db="EMBL/GenBank/DDBJ databases">
        <title>Analysis of 21 Apiospora genomes using comparative genomics revels a genus with tremendous synthesis potential of carbohydrate active enzymes and secondary metabolites.</title>
        <authorList>
            <person name="Sorensen T."/>
        </authorList>
    </citation>
    <scope>NUCLEOTIDE SEQUENCE [LARGE SCALE GENOMIC DNA]</scope>
    <source>
        <strain evidence="9 10">CBS 83171</strain>
    </source>
</reference>
<dbReference type="PROSITE" id="PS51037">
    <property type="entry name" value="YEATS"/>
    <property type="match status" value="1"/>
</dbReference>
<accession>A0ABR1VB19</accession>
<dbReference type="PANTHER" id="PTHR15898">
    <property type="entry name" value="BIFUNCTIONAL APOPTOSIS REGULATOR"/>
    <property type="match status" value="1"/>
</dbReference>
<dbReference type="SMART" id="SM00184">
    <property type="entry name" value="RING"/>
    <property type="match status" value="1"/>
</dbReference>
<proteinExistence type="predicted"/>
<keyword evidence="3" id="KW-0862">Zinc</keyword>
<keyword evidence="4 6" id="KW-0539">Nucleus</keyword>